<organism evidence="10 11">
    <name type="scientific">Branchiostoma floridae</name>
    <name type="common">Florida lancelet</name>
    <name type="synonym">Amphioxus</name>
    <dbReference type="NCBI Taxonomy" id="7739"/>
    <lineage>
        <taxon>Eukaryota</taxon>
        <taxon>Metazoa</taxon>
        <taxon>Chordata</taxon>
        <taxon>Cephalochordata</taxon>
        <taxon>Leptocardii</taxon>
        <taxon>Amphioxiformes</taxon>
        <taxon>Branchiostomatidae</taxon>
        <taxon>Branchiostoma</taxon>
    </lineage>
</organism>
<evidence type="ECO:0000313" key="10">
    <source>
        <dbReference type="Proteomes" id="UP000001554"/>
    </source>
</evidence>
<dbReference type="Gene3D" id="2.10.25.10">
    <property type="entry name" value="Laminin"/>
    <property type="match status" value="1"/>
</dbReference>
<dbReference type="InterPro" id="IPR036465">
    <property type="entry name" value="vWFA_dom_sf"/>
</dbReference>
<dbReference type="GO" id="GO:0005509">
    <property type="term" value="F:calcium ion binding"/>
    <property type="evidence" value="ECO:0007669"/>
    <property type="project" value="InterPro"/>
</dbReference>
<dbReference type="GeneID" id="118427034"/>
<dbReference type="PROSITE" id="PS00022">
    <property type="entry name" value="EGF_1"/>
    <property type="match status" value="1"/>
</dbReference>
<gene>
    <name evidence="11" type="primary">LOC118427034</name>
</gene>
<reference evidence="10" key="1">
    <citation type="journal article" date="2020" name="Nat. Ecol. Evol.">
        <title>Deeply conserved synteny resolves early events in vertebrate evolution.</title>
        <authorList>
            <person name="Simakov O."/>
            <person name="Marletaz F."/>
            <person name="Yue J.X."/>
            <person name="O'Connell B."/>
            <person name="Jenkins J."/>
            <person name="Brandt A."/>
            <person name="Calef R."/>
            <person name="Tung C.H."/>
            <person name="Huang T.K."/>
            <person name="Schmutz J."/>
            <person name="Satoh N."/>
            <person name="Yu J.K."/>
            <person name="Putnam N.H."/>
            <person name="Green R.E."/>
            <person name="Rokhsar D.S."/>
        </authorList>
    </citation>
    <scope>NUCLEOTIDE SEQUENCE [LARGE SCALE GENOMIC DNA]</scope>
    <source>
        <strain evidence="10">S238N-H82</strain>
    </source>
</reference>
<feature type="domain" description="VWFA" evidence="9">
    <location>
        <begin position="1968"/>
        <end position="2141"/>
    </location>
</feature>
<dbReference type="Proteomes" id="UP000001554">
    <property type="component" value="Chromosome 12"/>
</dbReference>
<dbReference type="InterPro" id="IPR008979">
    <property type="entry name" value="Galactose-bd-like_sf"/>
</dbReference>
<dbReference type="SUPFAM" id="SSF57196">
    <property type="entry name" value="EGF/Laminin"/>
    <property type="match status" value="1"/>
</dbReference>
<feature type="domain" description="VWFA" evidence="9">
    <location>
        <begin position="782"/>
        <end position="957"/>
    </location>
</feature>
<accession>A0A9J7M1X4</accession>
<dbReference type="InterPro" id="IPR000742">
    <property type="entry name" value="EGF"/>
</dbReference>
<dbReference type="InterPro" id="IPR001881">
    <property type="entry name" value="EGF-like_Ca-bd_dom"/>
</dbReference>
<dbReference type="SMART" id="SM00179">
    <property type="entry name" value="EGF_CA"/>
    <property type="match status" value="1"/>
</dbReference>
<proteinExistence type="predicted"/>
<dbReference type="Gene3D" id="3.40.50.410">
    <property type="entry name" value="von Willebrand factor, type A domain"/>
    <property type="match status" value="6"/>
</dbReference>
<dbReference type="SUPFAM" id="SSF49785">
    <property type="entry name" value="Galactose-binding domain-like"/>
    <property type="match status" value="1"/>
</dbReference>
<feature type="domain" description="VWFA" evidence="9">
    <location>
        <begin position="1176"/>
        <end position="1347"/>
    </location>
</feature>
<evidence type="ECO:0000259" key="9">
    <source>
        <dbReference type="PROSITE" id="PS50234"/>
    </source>
</evidence>
<keyword evidence="3" id="KW-0732">Signal</keyword>
<protein>
    <submittedName>
        <fullName evidence="11">Collagen alpha-3(VI) chain-like</fullName>
    </submittedName>
</protein>
<keyword evidence="10" id="KW-1185">Reference proteome</keyword>
<dbReference type="PANTHER" id="PTHR24020:SF87">
    <property type="entry name" value="COLLAGEN ALPHA-1(VI) CHAIN-LIKE"/>
    <property type="match status" value="1"/>
</dbReference>
<dbReference type="SUPFAM" id="SSF53300">
    <property type="entry name" value="vWA-like"/>
    <property type="match status" value="6"/>
</dbReference>
<feature type="disulfide bond" evidence="7">
    <location>
        <begin position="93"/>
        <end position="103"/>
    </location>
</feature>
<dbReference type="SMART" id="SM00327">
    <property type="entry name" value="VWA"/>
    <property type="match status" value="6"/>
</dbReference>
<keyword evidence="4" id="KW-0677">Repeat</keyword>
<dbReference type="PANTHER" id="PTHR24020">
    <property type="entry name" value="COLLAGEN ALPHA"/>
    <property type="match status" value="1"/>
</dbReference>
<dbReference type="Gene3D" id="2.60.120.260">
    <property type="entry name" value="Galactose-binding domain-like"/>
    <property type="match status" value="1"/>
</dbReference>
<dbReference type="OrthoDB" id="10256829at2759"/>
<dbReference type="PROSITE" id="PS01186">
    <property type="entry name" value="EGF_2"/>
    <property type="match status" value="1"/>
</dbReference>
<dbReference type="PROSITE" id="PS50026">
    <property type="entry name" value="EGF_3"/>
    <property type="match status" value="1"/>
</dbReference>
<evidence type="ECO:0000256" key="1">
    <source>
        <dbReference type="ARBA" id="ARBA00004613"/>
    </source>
</evidence>
<dbReference type="Pfam" id="PF00092">
    <property type="entry name" value="VWA"/>
    <property type="match status" value="6"/>
</dbReference>
<evidence type="ECO:0000256" key="3">
    <source>
        <dbReference type="ARBA" id="ARBA00022729"/>
    </source>
</evidence>
<feature type="domain" description="EGF-like" evidence="8">
    <location>
        <begin position="89"/>
        <end position="124"/>
    </location>
</feature>
<feature type="disulfide bond" evidence="7">
    <location>
        <begin position="114"/>
        <end position="123"/>
    </location>
</feature>
<name>A0A9J7M1X4_BRAFL</name>
<evidence type="ECO:0000256" key="7">
    <source>
        <dbReference type="PROSITE-ProRule" id="PRU00076"/>
    </source>
</evidence>
<dbReference type="FunFam" id="3.40.50.410:FF:000004">
    <property type="entry name" value="collagen alpha-6(VI) chain"/>
    <property type="match status" value="4"/>
</dbReference>
<dbReference type="PROSITE" id="PS50234">
    <property type="entry name" value="VWFA"/>
    <property type="match status" value="6"/>
</dbReference>
<sequence length="2558" mass="275464">MMQISAGTSRVWHVSPLARFGAFVYTTAADGSTYAVPAGYHLAPLTVCDQANATAGDGRDNDCDGLFDEELPNGIDDDMDGTIDEADMALNPCDRNPCSNGVCEQTRGGYQCRCDAGFSGFSCDISLGGLDGPTWLPSAPGWIAEEDVAWEAPANLTLDGDNTTCWGPGNGTWYLTFNLGSPHTIFQVRFTDNMPSDYVPKSVTLQANSGRGGNWTEVKTFAIPEMLNGPITFGGFSATGNLWRLQVSETHSGLYNPQVCELQFFGQEVVTTSYALLPLQQNYTENLVNTQGTTALAVAVESNVLNYYSTRRDFQGLYGLQVTNIKPLGAYVAAEVSFMSSASQVMYQEMALQDAVAMGTVNNIAVINDTGITLTPRVPSCTAQTDLVFGIDGTVSTNTFSAIVAFIRRVVHTFTIGADATQVSVIQGGSPSRIDFPLNQYQSLPGLIQGLDAIQQTDTPGEGKTFSNLGAFGQMNGGRTGVNRLLVLLTDGVTGAEDFQQAAENDVVVFTVAIGEDAELASLEAFSPSSNHVFRVRDSYGLVDLGNRLPKKLCEVGVTSYMTVTLDVNYTMEFLTAASPGFTALNLAVKTTFLRGLQGVFGFQAVQVFNLMPGPWYSTRANIRVIAGAYALDAIQQRVFNITAAGQFGSYSFDVATITYDQIVNQLLYGYIEVRTVFMQSYRDQLSASYRILASSVKLNVLRIFSSLYGVRSMAVTNIKPGTTATTTWIDFQINCAQTAVPNIVTTYLDVTDSNQMVGTLDILPGSGYLSIEAPRCGVELDLVLVLDDSGSVGAGNFNKLKEFVKRLVAQFEFAQDATRIGIIQYSTDVKAVFSLNSYDTLEDINTAIDGMKYKGGGTNTHLALYDLVNNAFSYQNGARPTASKVAVIITDGMSTQPITRAAQEVKTAGIVMYAMGVGSGTDQSELQEIASSSDRVFSASNYDSLLTLTGGLANRFCDDGSSVTSVATVDLSDDFSVDLLNVTSDTFITLRATVLEQLNFVLGNFSNLILTNINFQPSISGKVRVVFTLNSLGYIVNELQIIINQVASTGTFGNLAVTGATFDAQGPAVLYGIVEVNRTFTSEIRSISSYEAAALSISFTYQLLQSFTTSVNFARVTYISPGYAATTTLVSFVTSVSANVSDDILTNFNASVAGTPMFLQGTLSPELPMCPAKMDVVFVLDGSGSVGHDNFQRMKSFVKRVAGSFAIGPSSAQISLFQYSNFVMQEFALDTYESIGEINQAVDAVMYQGGGTATGLALYEMRQYGFSFANGGRPGTRRVAILLTDGMSSDTVDKHAMAAWQAGISLYVVGIGSSVDMNELLAIGGTPDNVFSLGNFGQLQDLGSRLPNRLCEVGRSMNLILSLDVTSVPCSSMLRQQFMCLQTALNQAGLSYQNGILSVAPVNLIRPLEYSYVFRLVFFQYARAGIASIVNPATTQLGNLMVASVNVIDDDSLPLFVMVEVNYTFIPELNQPNSAVFAYWTNVFESKLTGIENITGILSVIPTAFRPGNTATSLIADVTLIVRQTASIFVQSALVAGFRSGDIEGHPVIGGTVSTTALACPVKLDLVFILDSSDSVSVQDFEMMRQFLKKTVGDFNIGYDATQIGLVQYSDEAETIFALDSFSSPTSLRDAIETIQYTGGATNTGNALDYMVQYMFASRNGARQDSTKIAIVLTGGASSDDIKAAAQRMRKSSVITYAIGIGSELDYDQLDYIAGAPTSLTILQASTGLVQLRNTLSRKLCQVSSSLPYIVNIPVETYNFSIDYLDANTSASLQLYTQLNEAVNLSFTGVSGFIVQLMSFAPGPYNSVSAICQMYISPYAVTDVTTRFQSFNTLGGPIQINTAQIRVIRERIRPLYLQLQLVYNFTRDLQLIGSAAFVDLSLQLENVFYLLFAGDQDSIASVSVGQIGPGLTETTITVGVEFQAFSAAIPSVINVIDNATATGVLGQFEVTDYIIQETAPTCQVQLDLVFVLVGGKSVGEENFEKQKGFVKKVISDFDIGPQSTQISIIQYAEDAQLEIALDTYSDSESIQRDIDTIRYVGGYGLTMAGKAIDYAARYGFSPRNGARAGATRVAVLFTYGTPHDDVAGPALNMRKGNVFIYGVAINSNFDSDRLVSIAGTSRNLRRLADFNGLNELRNTLPTEVCGETTTIFLRLSLNITYTVEYQTLGSAYNILVSEIEYKLLNEFSTRTRSAVFLRVTQILPGVQVDLVFVLDGTGSVGATNFEKMKTFVQKMISDFDLGPEATRIGVVVYSNRASLEISLDAYDDQEALQDAVADIAYPGGYTLTGAAIDYTTTFAFSTRNGARDGVRKVAVILTDGVSYDDPAEPAQSMRKAAIITYAVGIGSNLDRDQLDVIAGVPDNLFVLDDFSMLDNLRTTLPTQVCDASTSEQILIRIVITSVRFDVSLLNGNSTEFQTLFAQINRAFIGFFPGVPGFTAPLVSLAPGPDDNSVVAMCLGSVPAFATNTVRTGLLNASEELNNLTLNTALTSVVAARTSVIFVRLAVNATYTVDYQVRGSAAYNALFAQLQYQVLSQFSPSIGSVDIVSLRVTQILPG</sequence>
<dbReference type="InterPro" id="IPR050525">
    <property type="entry name" value="ECM_Assembly_Org"/>
</dbReference>
<dbReference type="CDD" id="cd01472">
    <property type="entry name" value="vWA_collagen"/>
    <property type="match status" value="4"/>
</dbReference>
<dbReference type="FunFam" id="2.10.25.10:FF:000279">
    <property type="entry name" value="Neurogenic locus notch 1"/>
    <property type="match status" value="1"/>
</dbReference>
<keyword evidence="5 7" id="KW-1015">Disulfide bond</keyword>
<evidence type="ECO:0000256" key="6">
    <source>
        <dbReference type="ARBA" id="ARBA00023180"/>
    </source>
</evidence>
<evidence type="ECO:0000256" key="5">
    <source>
        <dbReference type="ARBA" id="ARBA00023157"/>
    </source>
</evidence>
<evidence type="ECO:0000313" key="11">
    <source>
        <dbReference type="RefSeq" id="XP_035692565.1"/>
    </source>
</evidence>
<evidence type="ECO:0000259" key="8">
    <source>
        <dbReference type="PROSITE" id="PS50026"/>
    </source>
</evidence>
<feature type="domain" description="VWFA" evidence="9">
    <location>
        <begin position="386"/>
        <end position="549"/>
    </location>
</feature>
<dbReference type="SMART" id="SM00181">
    <property type="entry name" value="EGF"/>
    <property type="match status" value="1"/>
</dbReference>
<dbReference type="Pfam" id="PF00008">
    <property type="entry name" value="EGF"/>
    <property type="match status" value="1"/>
</dbReference>
<keyword evidence="6" id="KW-0325">Glycoprotein</keyword>
<feature type="domain" description="VWFA" evidence="9">
    <location>
        <begin position="2210"/>
        <end position="2381"/>
    </location>
</feature>
<dbReference type="RefSeq" id="XP_035692565.1">
    <property type="nucleotide sequence ID" value="XM_035836672.1"/>
</dbReference>
<dbReference type="PRINTS" id="PR00453">
    <property type="entry name" value="VWFADOMAIN"/>
</dbReference>
<comment type="caution">
    <text evidence="7">Lacks conserved residue(s) required for the propagation of feature annotation.</text>
</comment>
<dbReference type="InterPro" id="IPR002035">
    <property type="entry name" value="VWF_A"/>
</dbReference>
<dbReference type="KEGG" id="bfo:118427034"/>
<reference evidence="11" key="2">
    <citation type="submission" date="2025-08" db="UniProtKB">
        <authorList>
            <consortium name="RefSeq"/>
        </authorList>
    </citation>
    <scope>IDENTIFICATION</scope>
    <source>
        <strain evidence="11">S238N-H82</strain>
        <tissue evidence="11">Testes</tissue>
    </source>
</reference>
<dbReference type="GO" id="GO:0005576">
    <property type="term" value="C:extracellular region"/>
    <property type="evidence" value="ECO:0007669"/>
    <property type="project" value="UniProtKB-SubCell"/>
</dbReference>
<keyword evidence="7" id="KW-0245">EGF-like domain</keyword>
<dbReference type="CDD" id="cd00054">
    <property type="entry name" value="EGF_CA"/>
    <property type="match status" value="1"/>
</dbReference>
<feature type="domain" description="VWFA" evidence="9">
    <location>
        <begin position="1566"/>
        <end position="1741"/>
    </location>
</feature>
<keyword evidence="2" id="KW-0964">Secreted</keyword>
<comment type="subcellular location">
    <subcellularLocation>
        <location evidence="1">Secreted</location>
    </subcellularLocation>
</comment>
<evidence type="ECO:0000256" key="4">
    <source>
        <dbReference type="ARBA" id="ARBA00022737"/>
    </source>
</evidence>
<dbReference type="OMA" id="TQMNFFT"/>
<evidence type="ECO:0000256" key="2">
    <source>
        <dbReference type="ARBA" id="ARBA00022525"/>
    </source>
</evidence>